<organism evidence="1 2">
    <name type="scientific">Carnegiea gigantea</name>
    <dbReference type="NCBI Taxonomy" id="171969"/>
    <lineage>
        <taxon>Eukaryota</taxon>
        <taxon>Viridiplantae</taxon>
        <taxon>Streptophyta</taxon>
        <taxon>Embryophyta</taxon>
        <taxon>Tracheophyta</taxon>
        <taxon>Spermatophyta</taxon>
        <taxon>Magnoliopsida</taxon>
        <taxon>eudicotyledons</taxon>
        <taxon>Gunneridae</taxon>
        <taxon>Pentapetalae</taxon>
        <taxon>Caryophyllales</taxon>
        <taxon>Cactineae</taxon>
        <taxon>Cactaceae</taxon>
        <taxon>Cactoideae</taxon>
        <taxon>Echinocereeae</taxon>
        <taxon>Carnegiea</taxon>
    </lineage>
</organism>
<dbReference type="Proteomes" id="UP001153076">
    <property type="component" value="Unassembled WGS sequence"/>
</dbReference>
<dbReference type="EMBL" id="JAKOGI010000431">
    <property type="protein sequence ID" value="KAJ8435125.1"/>
    <property type="molecule type" value="Genomic_DNA"/>
</dbReference>
<accession>A0A9Q1K1M0</accession>
<protein>
    <submittedName>
        <fullName evidence="1">Uncharacterized protein</fullName>
    </submittedName>
</protein>
<dbReference type="AlphaFoldDB" id="A0A9Q1K1M0"/>
<evidence type="ECO:0000313" key="1">
    <source>
        <dbReference type="EMBL" id="KAJ8435125.1"/>
    </source>
</evidence>
<evidence type="ECO:0000313" key="2">
    <source>
        <dbReference type="Proteomes" id="UP001153076"/>
    </source>
</evidence>
<name>A0A9Q1K1M0_9CARY</name>
<gene>
    <name evidence="1" type="ORF">Cgig2_020768</name>
</gene>
<sequence length="173" mass="19254">MEHSILSTPKKAHFSLCPHSLSLWQMSWVHYPFQKTDLMGCAVPPLINTRPSHRFSNVGLLSVTLLVTDPLNFPQKTSLMECAAPLLINPGSSYHFSDVGLLSVTFSPTQSCDALVKDGTPCLPHPSERLTKYQSRVWVGSDTTCHGAITLSQKDRSFGERILRIRLHRTILG</sequence>
<keyword evidence="2" id="KW-1185">Reference proteome</keyword>
<reference evidence="1" key="1">
    <citation type="submission" date="2022-04" db="EMBL/GenBank/DDBJ databases">
        <title>Carnegiea gigantea Genome sequencing and assembly v2.</title>
        <authorList>
            <person name="Copetti D."/>
            <person name="Sanderson M.J."/>
            <person name="Burquez A."/>
            <person name="Wojciechowski M.F."/>
        </authorList>
    </citation>
    <scope>NUCLEOTIDE SEQUENCE</scope>
    <source>
        <strain evidence="1">SGP5-SGP5p</strain>
        <tissue evidence="1">Aerial part</tissue>
    </source>
</reference>
<proteinExistence type="predicted"/>
<comment type="caution">
    <text evidence="1">The sequence shown here is derived from an EMBL/GenBank/DDBJ whole genome shotgun (WGS) entry which is preliminary data.</text>
</comment>